<dbReference type="Proteomes" id="UP000265520">
    <property type="component" value="Unassembled WGS sequence"/>
</dbReference>
<name>A0A392PKT8_9FABA</name>
<sequence length="75" mass="8315">MSALETLKQEKTRLESDVGALQASVAAQYEDIFNYALEQVKLLFPDLDEKRLSEADALNQMVDGKLVPFTLLGGK</sequence>
<evidence type="ECO:0000313" key="1">
    <source>
        <dbReference type="EMBL" id="MCI12119.1"/>
    </source>
</evidence>
<evidence type="ECO:0000313" key="2">
    <source>
        <dbReference type="Proteomes" id="UP000265520"/>
    </source>
</evidence>
<keyword evidence="2" id="KW-1185">Reference proteome</keyword>
<organism evidence="1 2">
    <name type="scientific">Trifolium medium</name>
    <dbReference type="NCBI Taxonomy" id="97028"/>
    <lineage>
        <taxon>Eukaryota</taxon>
        <taxon>Viridiplantae</taxon>
        <taxon>Streptophyta</taxon>
        <taxon>Embryophyta</taxon>
        <taxon>Tracheophyta</taxon>
        <taxon>Spermatophyta</taxon>
        <taxon>Magnoliopsida</taxon>
        <taxon>eudicotyledons</taxon>
        <taxon>Gunneridae</taxon>
        <taxon>Pentapetalae</taxon>
        <taxon>rosids</taxon>
        <taxon>fabids</taxon>
        <taxon>Fabales</taxon>
        <taxon>Fabaceae</taxon>
        <taxon>Papilionoideae</taxon>
        <taxon>50 kb inversion clade</taxon>
        <taxon>NPAAA clade</taxon>
        <taxon>Hologalegina</taxon>
        <taxon>IRL clade</taxon>
        <taxon>Trifolieae</taxon>
        <taxon>Trifolium</taxon>
    </lineage>
</organism>
<dbReference type="EMBL" id="LXQA010082829">
    <property type="protein sequence ID" value="MCI12119.1"/>
    <property type="molecule type" value="Genomic_DNA"/>
</dbReference>
<reference evidence="1 2" key="1">
    <citation type="journal article" date="2018" name="Front. Plant Sci.">
        <title>Red Clover (Trifolium pratense) and Zigzag Clover (T. medium) - A Picture of Genomic Similarities and Differences.</title>
        <authorList>
            <person name="Dluhosova J."/>
            <person name="Istvanek J."/>
            <person name="Nedelnik J."/>
            <person name="Repkova J."/>
        </authorList>
    </citation>
    <scope>NUCLEOTIDE SEQUENCE [LARGE SCALE GENOMIC DNA]</scope>
    <source>
        <strain evidence="2">cv. 10/8</strain>
        <tissue evidence="1">Leaf</tissue>
    </source>
</reference>
<protein>
    <submittedName>
        <fullName evidence="1">Uncharacterized protein</fullName>
    </submittedName>
</protein>
<proteinExistence type="predicted"/>
<dbReference type="AlphaFoldDB" id="A0A392PKT8"/>
<comment type="caution">
    <text evidence="1">The sequence shown here is derived from an EMBL/GenBank/DDBJ whole genome shotgun (WGS) entry which is preliminary data.</text>
</comment>
<accession>A0A392PKT8</accession>